<dbReference type="KEGG" id="htq:FRZ44_51440"/>
<dbReference type="CDD" id="cd13963">
    <property type="entry name" value="PT_UbiA_2"/>
    <property type="match status" value="1"/>
</dbReference>
<dbReference type="Gene3D" id="1.10.357.140">
    <property type="entry name" value="UbiA prenyltransferase"/>
    <property type="match status" value="1"/>
</dbReference>
<dbReference type="GO" id="GO:0016765">
    <property type="term" value="F:transferase activity, transferring alkyl or aryl (other than methyl) groups"/>
    <property type="evidence" value="ECO:0007669"/>
    <property type="project" value="InterPro"/>
</dbReference>
<evidence type="ECO:0000313" key="7">
    <source>
        <dbReference type="EMBL" id="QEX19829.1"/>
    </source>
</evidence>
<feature type="transmembrane region" description="Helical" evidence="6">
    <location>
        <begin position="136"/>
        <end position="156"/>
    </location>
</feature>
<feature type="transmembrane region" description="Helical" evidence="6">
    <location>
        <begin position="204"/>
        <end position="226"/>
    </location>
</feature>
<feature type="transmembrane region" description="Helical" evidence="6">
    <location>
        <begin position="16"/>
        <end position="32"/>
    </location>
</feature>
<evidence type="ECO:0000256" key="2">
    <source>
        <dbReference type="ARBA" id="ARBA00022475"/>
    </source>
</evidence>
<evidence type="ECO:0008006" key="9">
    <source>
        <dbReference type="Google" id="ProtNLM"/>
    </source>
</evidence>
<dbReference type="EMBL" id="CP042906">
    <property type="protein sequence ID" value="QEX19829.1"/>
    <property type="molecule type" value="Genomic_DNA"/>
</dbReference>
<dbReference type="OrthoDB" id="9803632at2"/>
<keyword evidence="8" id="KW-1185">Reference proteome</keyword>
<evidence type="ECO:0000256" key="1">
    <source>
        <dbReference type="ARBA" id="ARBA00004141"/>
    </source>
</evidence>
<dbReference type="InterPro" id="IPR039653">
    <property type="entry name" value="Prenyltransferase"/>
</dbReference>
<organism evidence="7 8">
    <name type="scientific">Hypericibacter terrae</name>
    <dbReference type="NCBI Taxonomy" id="2602015"/>
    <lineage>
        <taxon>Bacteria</taxon>
        <taxon>Pseudomonadati</taxon>
        <taxon>Pseudomonadota</taxon>
        <taxon>Alphaproteobacteria</taxon>
        <taxon>Rhodospirillales</taxon>
        <taxon>Dongiaceae</taxon>
        <taxon>Hypericibacter</taxon>
    </lineage>
</organism>
<protein>
    <recommendedName>
        <fullName evidence="9">Decaprenyl-phosphate phosphoribosyltransferase</fullName>
    </recommendedName>
</protein>
<feature type="transmembrane region" description="Helical" evidence="6">
    <location>
        <begin position="38"/>
        <end position="58"/>
    </location>
</feature>
<gene>
    <name evidence="7" type="ORF">FRZ44_51440</name>
</gene>
<dbReference type="InterPro" id="IPR044878">
    <property type="entry name" value="UbiA_sf"/>
</dbReference>
<dbReference type="RefSeq" id="WP_151179856.1">
    <property type="nucleotide sequence ID" value="NZ_CP042906.1"/>
</dbReference>
<feature type="transmembrane region" description="Helical" evidence="6">
    <location>
        <begin position="268"/>
        <end position="291"/>
    </location>
</feature>
<dbReference type="InterPro" id="IPR000537">
    <property type="entry name" value="UbiA_prenyltransferase"/>
</dbReference>
<keyword evidence="4 6" id="KW-1133">Transmembrane helix</keyword>
<feature type="transmembrane region" description="Helical" evidence="6">
    <location>
        <begin position="238"/>
        <end position="256"/>
    </location>
</feature>
<sequence length="292" mass="32319">MQWIGTWARALRWHQWSKNLLIFIPLVVGHAYGDTDKIATAVAAFVILCLAASANYVVNDILDREADRRHPTKHRRPLASGQISVTTGYAIASVMGLVALAAAFYLSVPFLLGLIAYLALTLLYSTLLRRLPLIDVLAIAILFSLRILMGTLVISLEPSPWLQSFSLCFFLSSAFAKRHAELIGAADRERNIANRGYHREDWPLTLAFGISSGMASIVIMLLYLANDAMPSGYYSDRTWLYIVPLALTAWLMRIWLLAQRGEFRTDPVIFALTDLTSLGLGLTTAGAFCLAL</sequence>
<accession>A0A5J6MR77</accession>
<dbReference type="PANTHER" id="PTHR11048">
    <property type="entry name" value="PRENYLTRANSFERASES"/>
    <property type="match status" value="1"/>
</dbReference>
<name>A0A5J6MR77_9PROT</name>
<reference evidence="7 8" key="1">
    <citation type="submission" date="2019-08" db="EMBL/GenBank/DDBJ databases">
        <title>Hyperibacter terrae gen. nov., sp. nov. and Hyperibacter viscosus sp. nov., two new members in the family Rhodospirillaceae isolated from the rhizosphere of Hypericum perforatum.</title>
        <authorList>
            <person name="Noviana Z."/>
        </authorList>
    </citation>
    <scope>NUCLEOTIDE SEQUENCE [LARGE SCALE GENOMIC DNA]</scope>
    <source>
        <strain evidence="7 8">R5913</strain>
    </source>
</reference>
<proteinExistence type="predicted"/>
<feature type="transmembrane region" description="Helical" evidence="6">
    <location>
        <begin position="78"/>
        <end position="98"/>
    </location>
</feature>
<dbReference type="Proteomes" id="UP000326202">
    <property type="component" value="Chromosome"/>
</dbReference>
<evidence type="ECO:0000256" key="3">
    <source>
        <dbReference type="ARBA" id="ARBA00022692"/>
    </source>
</evidence>
<evidence type="ECO:0000256" key="4">
    <source>
        <dbReference type="ARBA" id="ARBA00022989"/>
    </source>
</evidence>
<dbReference type="GO" id="GO:0005886">
    <property type="term" value="C:plasma membrane"/>
    <property type="evidence" value="ECO:0007669"/>
    <property type="project" value="TreeGrafter"/>
</dbReference>
<dbReference type="Pfam" id="PF01040">
    <property type="entry name" value="UbiA"/>
    <property type="match status" value="1"/>
</dbReference>
<keyword evidence="3 6" id="KW-0812">Transmembrane</keyword>
<dbReference type="GO" id="GO:0009247">
    <property type="term" value="P:glycolipid biosynthetic process"/>
    <property type="evidence" value="ECO:0007669"/>
    <property type="project" value="TreeGrafter"/>
</dbReference>
<evidence type="ECO:0000313" key="8">
    <source>
        <dbReference type="Proteomes" id="UP000326202"/>
    </source>
</evidence>
<keyword evidence="2" id="KW-1003">Cell membrane</keyword>
<dbReference type="AlphaFoldDB" id="A0A5J6MR77"/>
<feature type="transmembrane region" description="Helical" evidence="6">
    <location>
        <begin position="104"/>
        <end position="124"/>
    </location>
</feature>
<comment type="subcellular location">
    <subcellularLocation>
        <location evidence="1">Membrane</location>
        <topology evidence="1">Multi-pass membrane protein</topology>
    </subcellularLocation>
</comment>
<dbReference type="PANTHER" id="PTHR11048:SF5">
    <property type="entry name" value="DECAPRENYL-PHOSPHATE PHOSPHORIBOSYLTRANSFERASE"/>
    <property type="match status" value="1"/>
</dbReference>
<keyword evidence="5 6" id="KW-0472">Membrane</keyword>
<evidence type="ECO:0000256" key="5">
    <source>
        <dbReference type="ARBA" id="ARBA00023136"/>
    </source>
</evidence>
<evidence type="ECO:0000256" key="6">
    <source>
        <dbReference type="SAM" id="Phobius"/>
    </source>
</evidence>